<dbReference type="RefSeq" id="WP_064087972.1">
    <property type="nucleotide sequence ID" value="NZ_LXSG01000035.1"/>
</dbReference>
<dbReference type="Proteomes" id="UP000077589">
    <property type="component" value="Unassembled WGS sequence"/>
</dbReference>
<evidence type="ECO:0000256" key="2">
    <source>
        <dbReference type="SAM" id="SignalP"/>
    </source>
</evidence>
<proteinExistence type="predicted"/>
<feature type="compositionally biased region" description="Pro residues" evidence="1">
    <location>
        <begin position="23"/>
        <end position="34"/>
    </location>
</feature>
<feature type="domain" description="DUF306" evidence="3">
    <location>
        <begin position="51"/>
        <end position="151"/>
    </location>
</feature>
<protein>
    <recommendedName>
        <fullName evidence="3">DUF306 domain-containing protein</fullName>
    </recommendedName>
</protein>
<organism evidence="4 5">
    <name type="scientific">Eikenella corrodens</name>
    <dbReference type="NCBI Taxonomy" id="539"/>
    <lineage>
        <taxon>Bacteria</taxon>
        <taxon>Pseudomonadati</taxon>
        <taxon>Pseudomonadota</taxon>
        <taxon>Betaproteobacteria</taxon>
        <taxon>Neisseriales</taxon>
        <taxon>Neisseriaceae</taxon>
        <taxon>Eikenella</taxon>
    </lineage>
</organism>
<dbReference type="PANTHER" id="PTHR35535:SF1">
    <property type="entry name" value="HEAT SHOCK PROTEIN HSLJ"/>
    <property type="match status" value="1"/>
</dbReference>
<dbReference type="EMBL" id="LXSG01000035">
    <property type="protein sequence ID" value="OAM17801.1"/>
    <property type="molecule type" value="Genomic_DNA"/>
</dbReference>
<dbReference type="Gene3D" id="2.40.128.270">
    <property type="match status" value="1"/>
</dbReference>
<dbReference type="PANTHER" id="PTHR35535">
    <property type="entry name" value="HEAT SHOCK PROTEIN HSLJ"/>
    <property type="match status" value="1"/>
</dbReference>
<evidence type="ECO:0000259" key="3">
    <source>
        <dbReference type="Pfam" id="PF03724"/>
    </source>
</evidence>
<evidence type="ECO:0000313" key="4">
    <source>
        <dbReference type="EMBL" id="OAM17801.1"/>
    </source>
</evidence>
<dbReference type="InterPro" id="IPR005184">
    <property type="entry name" value="DUF306_Meta_HslJ"/>
</dbReference>
<dbReference type="InterPro" id="IPR053147">
    <property type="entry name" value="Hsp_HslJ-like"/>
</dbReference>
<dbReference type="AlphaFoldDB" id="A0A1A9RH94"/>
<sequence>MKPIYLAAFLLAACAARPNPADSAPPPPAAPEQPAPVTQPVATAPNATATELSRHGWRITRIDRHPANGSLEFKANHHVHASFGCNTLSGNFSHQGQNLQIGELATTLMLCPPNIQAQEERLSAAFVRTAAYRINGNKLELLDRRQHVLLQAEPARSDWGSDIFCIGRLGTKKWPQSFNDGDYGHFLIRKPWRFIFPKTGQKWAEFWCRMVREWIGVGKKAEKMGRV</sequence>
<reference evidence="5" key="1">
    <citation type="submission" date="2016-05" db="EMBL/GenBank/DDBJ databases">
        <title>Draft genome of Corynebacterium afermentans subsp. afermentans LCDC 88199T.</title>
        <authorList>
            <person name="Bernier A.-M."/>
            <person name="Bernard K."/>
        </authorList>
    </citation>
    <scope>NUCLEOTIDE SEQUENCE [LARGE SCALE GENOMIC DNA]</scope>
    <source>
        <strain evidence="5">NML04-0072</strain>
    </source>
</reference>
<dbReference type="InterPro" id="IPR038670">
    <property type="entry name" value="HslJ-like_sf"/>
</dbReference>
<accession>A0A1A9RH94</accession>
<evidence type="ECO:0000313" key="5">
    <source>
        <dbReference type="Proteomes" id="UP000077589"/>
    </source>
</evidence>
<dbReference type="Pfam" id="PF03724">
    <property type="entry name" value="META"/>
    <property type="match status" value="1"/>
</dbReference>
<keyword evidence="2" id="KW-0732">Signal</keyword>
<evidence type="ECO:0000256" key="1">
    <source>
        <dbReference type="SAM" id="MobiDB-lite"/>
    </source>
</evidence>
<dbReference type="STRING" id="539.A7P85_08050"/>
<feature type="region of interest" description="Disordered" evidence="1">
    <location>
        <begin position="19"/>
        <end position="40"/>
    </location>
</feature>
<comment type="caution">
    <text evidence="4">The sequence shown here is derived from an EMBL/GenBank/DDBJ whole genome shotgun (WGS) entry which is preliminary data.</text>
</comment>
<name>A0A1A9RH94_EIKCO</name>
<feature type="signal peptide" evidence="2">
    <location>
        <begin position="1"/>
        <end position="23"/>
    </location>
</feature>
<gene>
    <name evidence="4" type="ORF">A7P90_08840</name>
</gene>
<feature type="chain" id="PRO_5008395793" description="DUF306 domain-containing protein" evidence="2">
    <location>
        <begin position="24"/>
        <end position="227"/>
    </location>
</feature>